<gene>
    <name evidence="1" type="ORF">JP39_09160</name>
</gene>
<keyword evidence="2" id="KW-1185">Reference proteome</keyword>
<dbReference type="EMBL" id="CP012559">
    <property type="protein sequence ID" value="ALB29508.1"/>
    <property type="molecule type" value="Genomic_DNA"/>
</dbReference>
<dbReference type="AlphaFoldDB" id="A0A0K2LE82"/>
<evidence type="ECO:0000313" key="2">
    <source>
        <dbReference type="Proteomes" id="UP000061546"/>
    </source>
</evidence>
<accession>A0A0K2LE82</accession>
<proteinExistence type="predicted"/>
<organism evidence="1 2">
    <name type="scientific">Companilactobacillus heilongjiangensis</name>
    <dbReference type="NCBI Taxonomy" id="1074467"/>
    <lineage>
        <taxon>Bacteria</taxon>
        <taxon>Bacillati</taxon>
        <taxon>Bacillota</taxon>
        <taxon>Bacilli</taxon>
        <taxon>Lactobacillales</taxon>
        <taxon>Lactobacillaceae</taxon>
        <taxon>Companilactobacillus</taxon>
    </lineage>
</organism>
<name>A0A0K2LE82_9LACO</name>
<protein>
    <submittedName>
        <fullName evidence="1">Uncharacterized protein</fullName>
    </submittedName>
</protein>
<reference evidence="1 2" key="1">
    <citation type="submission" date="2015-08" db="EMBL/GenBank/DDBJ databases">
        <title>Genomic sequence of Lactobacillus heilongjiangensis DSM 28069, isolated from Chinese traditional pickle.</title>
        <authorList>
            <person name="Jiang X."/>
            <person name="Zheng B."/>
            <person name="Cheng H."/>
        </authorList>
    </citation>
    <scope>NUCLEOTIDE SEQUENCE [LARGE SCALE GENOMIC DNA]</scope>
    <source>
        <strain evidence="1 2">DSM 28069</strain>
    </source>
</reference>
<sequence>MKFANCAKFKIEVRDRTLARLGPHSGLILLSYSSGKRKKQKKKQAHLGGMNLSLLQECVATLPVVSGVKI</sequence>
<dbReference type="KEGG" id="lhi:JP39_09160"/>
<dbReference type="Proteomes" id="UP000061546">
    <property type="component" value="Chromosome"/>
</dbReference>
<evidence type="ECO:0000313" key="1">
    <source>
        <dbReference type="EMBL" id="ALB29508.1"/>
    </source>
</evidence>